<dbReference type="GO" id="GO:0003723">
    <property type="term" value="F:RNA binding"/>
    <property type="evidence" value="ECO:0007669"/>
    <property type="project" value="InterPro"/>
</dbReference>
<dbReference type="Proteomes" id="UP000298493">
    <property type="component" value="Unassembled WGS sequence"/>
</dbReference>
<keyword evidence="1 4" id="KW-0963">Cytoplasm</keyword>
<dbReference type="SMART" id="SM00088">
    <property type="entry name" value="PINT"/>
    <property type="match status" value="1"/>
</dbReference>
<proteinExistence type="inferred from homology"/>
<feature type="domain" description="PCI" evidence="6">
    <location>
        <begin position="618"/>
        <end position="793"/>
    </location>
</feature>
<comment type="function">
    <text evidence="4">Component of the eukaryotic translation initiation factor 3 (eIF-3) complex, which is involved in protein synthesis of a specialized repertoire of mRNAs and, together with other initiation factors, stimulates binding of mRNA and methionyl-tRNAi to the 40S ribosome. The eIF-3 complex specifically targets and initiates translation of a subset of mRNAs involved in cell proliferation.</text>
</comment>
<dbReference type="InterPro" id="IPR000717">
    <property type="entry name" value="PCI_dom"/>
</dbReference>
<sequence>MASRFFAGGGDSDDSSSDSEESLYSVEGDEEEKEEDSSEEDSDDDDSDDDDSDSSSDEEGGVGANRFLKKAEGPSGFLAGGDSDESDDEKTTVVRSAKDKRTEELEGLIRLTQNAMKIGDFTQVQIEFDKMVKLVPTVSKTMDGKTPKIFIKELADLETAVVEAYEKQKVTPKKMNALNSKALNAVRQKVRKLTREPEYTKDIEAYRANEDEFMKETVVVVQKEDKKKATTRGVPIGEAPTEVDLDGFEVVGPGGKTLVYTPESILKHLRSIAESRGRKGTDRIEQIRVMERLSEVATTDYQRVRVLLSLLAARFDTSTSTAGAMSIDQWKAAHLEFVKLVDILHASRAEMVVSETAEEWEDDEKHPTFVEGTLFMIPGSVVGSAERLDDELTRSLLAIDPHTSDYVQRLTDETSAYTDLLRAQIYEERVRKEKTINAQADRVNSIILKRLEHLHFRHNTLAEILEKEAWAQMPADIDSEISPRSLMTSPEALVKQLTNFLFQNAEGIQKARAILHRTYFAALHDHYYDAKNMMLMSHLSETISSFDIVSQIHYNRTLVQVGLAAFRLGLIWESQTALQEICGSNRQKELLAQGVQVQRYSTLTPEQERAERSRQLPFHMHINIELLEACYLVVSMLLEIPLLASLGTAPDQRRRVISKAFRRLLDYSERSVFQGPPENTRDHILQASKALSAGDYKKSVELIKTIKIWDLIPTKADDIRTMLEGKIKETGLETYLLTYAPFYETIFIETLSEMFDLSERQVSAIIARMISHEELAAALDQVKGAIIFRKGVDLSRLQALALTLGEKASGLIESNEKTLEQRTAGSANAFEREGGRGRGRGRGGMGGRGGRGRGGGDRPRGGQGFTGGALGNAIRT</sequence>
<name>A0A4Z1PMJ4_9PEZI</name>
<comment type="similarity">
    <text evidence="4">Belongs to the eIF-3 subunit C family.</text>
</comment>
<evidence type="ECO:0000313" key="8">
    <source>
        <dbReference type="Proteomes" id="UP000298493"/>
    </source>
</evidence>
<gene>
    <name evidence="4" type="primary">NIP1</name>
    <name evidence="7" type="ORF">E6O75_ATG04145</name>
</gene>
<feature type="compositionally biased region" description="Basic and acidic residues" evidence="5">
    <location>
        <begin position="89"/>
        <end position="98"/>
    </location>
</feature>
<organism evidence="7 8">
    <name type="scientific">Venturia nashicola</name>
    <dbReference type="NCBI Taxonomy" id="86259"/>
    <lineage>
        <taxon>Eukaryota</taxon>
        <taxon>Fungi</taxon>
        <taxon>Dikarya</taxon>
        <taxon>Ascomycota</taxon>
        <taxon>Pezizomycotina</taxon>
        <taxon>Dothideomycetes</taxon>
        <taxon>Pleosporomycetidae</taxon>
        <taxon>Venturiales</taxon>
        <taxon>Venturiaceae</taxon>
        <taxon>Venturia</taxon>
    </lineage>
</organism>
<dbReference type="InterPro" id="IPR027516">
    <property type="entry name" value="EIF3C"/>
</dbReference>
<evidence type="ECO:0000259" key="6">
    <source>
        <dbReference type="PROSITE" id="PS50250"/>
    </source>
</evidence>
<keyword evidence="3 4" id="KW-0648">Protein biosynthesis</keyword>
<dbReference type="FunFam" id="1.10.10.10:FF:000300">
    <property type="entry name" value="Eukaryotic translation initiation factor 3 subunit C"/>
    <property type="match status" value="1"/>
</dbReference>
<comment type="subcellular location">
    <subcellularLocation>
        <location evidence="4">Cytoplasm</location>
    </subcellularLocation>
</comment>
<dbReference type="InterPro" id="IPR008905">
    <property type="entry name" value="EIF3C_N_dom"/>
</dbReference>
<dbReference type="InterPro" id="IPR036390">
    <property type="entry name" value="WH_DNA-bd_sf"/>
</dbReference>
<protein>
    <recommendedName>
        <fullName evidence="4">Eukaryotic translation initiation factor 3 subunit C</fullName>
        <shortName evidence="4">eIF3c</shortName>
    </recommendedName>
    <alternativeName>
        <fullName evidence="4">Eukaryotic translation initiation factor 3 93 kDa subunit homolog</fullName>
        <shortName evidence="4">eIF3 p93</shortName>
    </alternativeName>
    <alternativeName>
        <fullName evidence="4">Translation initiation factor eIF3, p93 subunit homolog</fullName>
    </alternativeName>
</protein>
<feature type="compositionally biased region" description="Gly residues" evidence="5">
    <location>
        <begin position="861"/>
        <end position="870"/>
    </location>
</feature>
<dbReference type="Pfam" id="PF26569">
    <property type="entry name" value="EIF3CL_C"/>
    <property type="match status" value="1"/>
</dbReference>
<keyword evidence="2 4" id="KW-0396">Initiation factor</keyword>
<dbReference type="EMBL" id="SNSC02000004">
    <property type="protein sequence ID" value="TID24940.1"/>
    <property type="molecule type" value="Genomic_DNA"/>
</dbReference>
<comment type="caution">
    <text evidence="7">The sequence shown here is derived from an EMBL/GenBank/DDBJ whole genome shotgun (WGS) entry which is preliminary data.</text>
</comment>
<comment type="subunit">
    <text evidence="4">Component of the eukaryotic translation initiation factor 3 (eIF-3) complex.</text>
</comment>
<dbReference type="STRING" id="86259.A0A4Z1PMJ4"/>
<dbReference type="GO" id="GO:0001732">
    <property type="term" value="P:formation of cytoplasmic translation initiation complex"/>
    <property type="evidence" value="ECO:0007669"/>
    <property type="project" value="UniProtKB-UniRule"/>
</dbReference>
<feature type="compositionally biased region" description="Gly residues" evidence="5">
    <location>
        <begin position="842"/>
        <end position="853"/>
    </location>
</feature>
<evidence type="ECO:0000256" key="5">
    <source>
        <dbReference type="SAM" id="MobiDB-lite"/>
    </source>
</evidence>
<feature type="compositionally biased region" description="Acidic residues" evidence="5">
    <location>
        <begin position="11"/>
        <end position="60"/>
    </location>
</feature>
<keyword evidence="8" id="KW-1185">Reference proteome</keyword>
<dbReference type="GO" id="GO:0031369">
    <property type="term" value="F:translation initiation factor binding"/>
    <property type="evidence" value="ECO:0007669"/>
    <property type="project" value="InterPro"/>
</dbReference>
<dbReference type="GO" id="GO:0005852">
    <property type="term" value="C:eukaryotic translation initiation factor 3 complex"/>
    <property type="evidence" value="ECO:0007669"/>
    <property type="project" value="UniProtKB-UniRule"/>
</dbReference>
<evidence type="ECO:0000256" key="1">
    <source>
        <dbReference type="ARBA" id="ARBA00022490"/>
    </source>
</evidence>
<evidence type="ECO:0000256" key="2">
    <source>
        <dbReference type="ARBA" id="ARBA00022540"/>
    </source>
</evidence>
<dbReference type="GO" id="GO:0003743">
    <property type="term" value="F:translation initiation factor activity"/>
    <property type="evidence" value="ECO:0007669"/>
    <property type="project" value="UniProtKB-UniRule"/>
</dbReference>
<dbReference type="HAMAP" id="MF_03002">
    <property type="entry name" value="eIF3c"/>
    <property type="match status" value="1"/>
</dbReference>
<dbReference type="GO" id="GO:0016282">
    <property type="term" value="C:eukaryotic 43S preinitiation complex"/>
    <property type="evidence" value="ECO:0007669"/>
    <property type="project" value="UniProtKB-UniRule"/>
</dbReference>
<dbReference type="InterPro" id="IPR058999">
    <property type="entry name" value="EIF3CL_C"/>
</dbReference>
<dbReference type="Gene3D" id="1.10.10.10">
    <property type="entry name" value="Winged helix-like DNA-binding domain superfamily/Winged helix DNA-binding domain"/>
    <property type="match status" value="1"/>
</dbReference>
<dbReference type="Pfam" id="PF05470">
    <property type="entry name" value="eIF-3c_N"/>
    <property type="match status" value="2"/>
</dbReference>
<evidence type="ECO:0000313" key="7">
    <source>
        <dbReference type="EMBL" id="TID24940.1"/>
    </source>
</evidence>
<dbReference type="PANTHER" id="PTHR13937">
    <property type="entry name" value="EUKARYOTIC TRANSLATION INITATION FACTOR 3, SUBUNIT 8 EIF3S8 -RELATED"/>
    <property type="match status" value="1"/>
</dbReference>
<evidence type="ECO:0000256" key="4">
    <source>
        <dbReference type="HAMAP-Rule" id="MF_03002"/>
    </source>
</evidence>
<dbReference type="PROSITE" id="PS50250">
    <property type="entry name" value="PCI"/>
    <property type="match status" value="1"/>
</dbReference>
<dbReference type="InterPro" id="IPR036388">
    <property type="entry name" value="WH-like_DNA-bd_sf"/>
</dbReference>
<reference evidence="7 8" key="1">
    <citation type="submission" date="2019-04" db="EMBL/GenBank/DDBJ databases">
        <title>High contiguity whole genome sequence and gene annotation resource for two Venturia nashicola isolates.</title>
        <authorList>
            <person name="Prokchorchik M."/>
            <person name="Won K."/>
            <person name="Lee Y."/>
            <person name="Choi E.D."/>
            <person name="Segonzac C."/>
            <person name="Sohn K.H."/>
        </authorList>
    </citation>
    <scope>NUCLEOTIDE SEQUENCE [LARGE SCALE GENOMIC DNA]</scope>
    <source>
        <strain evidence="7 8">PRI2</strain>
    </source>
</reference>
<dbReference type="Pfam" id="PF01399">
    <property type="entry name" value="PCI"/>
    <property type="match status" value="1"/>
</dbReference>
<accession>A0A4Z1PMJ4</accession>
<dbReference type="GO" id="GO:0033290">
    <property type="term" value="C:eukaryotic 48S preinitiation complex"/>
    <property type="evidence" value="ECO:0007669"/>
    <property type="project" value="UniProtKB-UniRule"/>
</dbReference>
<dbReference type="PANTHER" id="PTHR13937:SF0">
    <property type="entry name" value="EUKARYOTIC TRANSLATION INITIATION FACTOR 3 SUBUNIT C-RELATED"/>
    <property type="match status" value="1"/>
</dbReference>
<evidence type="ECO:0000256" key="3">
    <source>
        <dbReference type="ARBA" id="ARBA00022917"/>
    </source>
</evidence>
<dbReference type="SUPFAM" id="SSF46785">
    <property type="entry name" value="Winged helix' DNA-binding domain"/>
    <property type="match status" value="1"/>
</dbReference>
<feature type="region of interest" description="Disordered" evidence="5">
    <location>
        <begin position="816"/>
        <end position="876"/>
    </location>
</feature>
<feature type="region of interest" description="Disordered" evidence="5">
    <location>
        <begin position="1"/>
        <end position="98"/>
    </location>
</feature>
<dbReference type="AlphaFoldDB" id="A0A4Z1PMJ4"/>